<feature type="compositionally biased region" description="Basic and acidic residues" evidence="1">
    <location>
        <begin position="129"/>
        <end position="143"/>
    </location>
</feature>
<sequence>MLLDCGTTTIYVSSRWVAEHQLQTTQFSDKTIRVDNKIVESELEVLPLEIQQSGATGGPIEEGRPVNASGLRRSVEAKGLSAKRPDSRRGGALETDVKSVDGPDCDAVQKEAPSVIRGQQQDASTGKGSVEERDVKSPKREGTAEAAHGSSSAHWKNTFVEKMFTIGVVDETGVETKYITRKKLREFLRIKTKSIDEPDFMMVLTNETIKQVARSLQRRDQPDNVGNAKAQRYLETDWDSFKGNPV</sequence>
<proteinExistence type="predicted"/>
<dbReference type="Proteomes" id="UP000434957">
    <property type="component" value="Unassembled WGS sequence"/>
</dbReference>
<protein>
    <submittedName>
        <fullName evidence="2">Uncharacterized protein</fullName>
    </submittedName>
</protein>
<feature type="compositionally biased region" description="Basic and acidic residues" evidence="1">
    <location>
        <begin position="83"/>
        <end position="101"/>
    </location>
</feature>
<evidence type="ECO:0000313" key="3">
    <source>
        <dbReference type="Proteomes" id="UP000434957"/>
    </source>
</evidence>
<accession>A0A6A4AZI3</accession>
<evidence type="ECO:0000256" key="1">
    <source>
        <dbReference type="SAM" id="MobiDB-lite"/>
    </source>
</evidence>
<dbReference type="EMBL" id="QXFT01009157">
    <property type="protein sequence ID" value="KAE9263138.1"/>
    <property type="molecule type" value="Genomic_DNA"/>
</dbReference>
<gene>
    <name evidence="2" type="ORF">PR003_g33267</name>
</gene>
<feature type="compositionally biased region" description="Polar residues" evidence="1">
    <location>
        <begin position="117"/>
        <end position="127"/>
    </location>
</feature>
<organism evidence="2 3">
    <name type="scientific">Phytophthora rubi</name>
    <dbReference type="NCBI Taxonomy" id="129364"/>
    <lineage>
        <taxon>Eukaryota</taxon>
        <taxon>Sar</taxon>
        <taxon>Stramenopiles</taxon>
        <taxon>Oomycota</taxon>
        <taxon>Peronosporomycetes</taxon>
        <taxon>Peronosporales</taxon>
        <taxon>Peronosporaceae</taxon>
        <taxon>Phytophthora</taxon>
    </lineage>
</organism>
<name>A0A6A4AZI3_9STRA</name>
<keyword evidence="3" id="KW-1185">Reference proteome</keyword>
<feature type="region of interest" description="Disordered" evidence="1">
    <location>
        <begin position="54"/>
        <end position="152"/>
    </location>
</feature>
<evidence type="ECO:0000313" key="2">
    <source>
        <dbReference type="EMBL" id="KAE9263138.1"/>
    </source>
</evidence>
<dbReference type="AlphaFoldDB" id="A0A6A4AZI3"/>
<comment type="caution">
    <text evidence="2">The sequence shown here is derived from an EMBL/GenBank/DDBJ whole genome shotgun (WGS) entry which is preliminary data.</text>
</comment>
<reference evidence="2 3" key="1">
    <citation type="submission" date="2018-08" db="EMBL/GenBank/DDBJ databases">
        <title>Genomic investigation of the strawberry pathogen Phytophthora fragariae indicates pathogenicity is determined by transcriptional variation in three key races.</title>
        <authorList>
            <person name="Adams T.M."/>
            <person name="Armitage A.D."/>
            <person name="Sobczyk M.K."/>
            <person name="Bates H.J."/>
            <person name="Dunwell J.M."/>
            <person name="Nellist C.F."/>
            <person name="Harrison R.J."/>
        </authorList>
    </citation>
    <scope>NUCLEOTIDE SEQUENCE [LARGE SCALE GENOMIC DNA]</scope>
    <source>
        <strain evidence="2 3">SCRP333</strain>
    </source>
</reference>
<feature type="non-terminal residue" evidence="2">
    <location>
        <position position="246"/>
    </location>
</feature>